<protein>
    <submittedName>
        <fullName evidence="2">Uncharacterized protein</fullName>
    </submittedName>
</protein>
<accession>A0ABW7BZ39</accession>
<reference evidence="2 3" key="1">
    <citation type="submission" date="2024-10" db="EMBL/GenBank/DDBJ databases">
        <title>The Natural Products Discovery Center: Release of the First 8490 Sequenced Strains for Exploring Actinobacteria Biosynthetic Diversity.</title>
        <authorList>
            <person name="Kalkreuter E."/>
            <person name="Kautsar S.A."/>
            <person name="Yang D."/>
            <person name="Bader C.D."/>
            <person name="Teijaro C.N."/>
            <person name="Fluegel L."/>
            <person name="Davis C.M."/>
            <person name="Simpson J.R."/>
            <person name="Lauterbach L."/>
            <person name="Steele A.D."/>
            <person name="Gui C."/>
            <person name="Meng S."/>
            <person name="Li G."/>
            <person name="Viehrig K."/>
            <person name="Ye F."/>
            <person name="Su P."/>
            <person name="Kiefer A.F."/>
            <person name="Nichols A."/>
            <person name="Cepeda A.J."/>
            <person name="Yan W."/>
            <person name="Fan B."/>
            <person name="Jiang Y."/>
            <person name="Adhikari A."/>
            <person name="Zheng C.-J."/>
            <person name="Schuster L."/>
            <person name="Cowan T.M."/>
            <person name="Smanski M.J."/>
            <person name="Chevrette M.G."/>
            <person name="De Carvalho L.P.S."/>
            <person name="Shen B."/>
        </authorList>
    </citation>
    <scope>NUCLEOTIDE SEQUENCE [LARGE SCALE GENOMIC DNA]</scope>
    <source>
        <strain evidence="2 3">NPDC048229</strain>
    </source>
</reference>
<dbReference type="RefSeq" id="WP_392884230.1">
    <property type="nucleotide sequence ID" value="NZ_JBICZW010000021.1"/>
</dbReference>
<dbReference type="SUPFAM" id="SSF69318">
    <property type="entry name" value="Integrin alpha N-terminal domain"/>
    <property type="match status" value="1"/>
</dbReference>
<dbReference type="Proteomes" id="UP001604282">
    <property type="component" value="Unassembled WGS sequence"/>
</dbReference>
<name>A0ABW7BZ39_9ACTN</name>
<dbReference type="InterPro" id="IPR028994">
    <property type="entry name" value="Integrin_alpha_N"/>
</dbReference>
<gene>
    <name evidence="2" type="ORF">ACGFYS_26895</name>
</gene>
<organism evidence="2 3">
    <name type="scientific">Streptomyces omiyaensis</name>
    <dbReference type="NCBI Taxonomy" id="68247"/>
    <lineage>
        <taxon>Bacteria</taxon>
        <taxon>Bacillati</taxon>
        <taxon>Actinomycetota</taxon>
        <taxon>Actinomycetes</taxon>
        <taxon>Kitasatosporales</taxon>
        <taxon>Streptomycetaceae</taxon>
        <taxon>Streptomyces</taxon>
    </lineage>
</organism>
<evidence type="ECO:0000313" key="2">
    <source>
        <dbReference type="EMBL" id="MFG3192562.1"/>
    </source>
</evidence>
<evidence type="ECO:0000313" key="3">
    <source>
        <dbReference type="Proteomes" id="UP001604282"/>
    </source>
</evidence>
<comment type="caution">
    <text evidence="2">The sequence shown here is derived from an EMBL/GenBank/DDBJ whole genome shotgun (WGS) entry which is preliminary data.</text>
</comment>
<dbReference type="SUPFAM" id="SSF69304">
    <property type="entry name" value="Tricorn protease N-terminal domain"/>
    <property type="match status" value="1"/>
</dbReference>
<feature type="signal peptide" evidence="1">
    <location>
        <begin position="1"/>
        <end position="33"/>
    </location>
</feature>
<keyword evidence="1" id="KW-0732">Signal</keyword>
<dbReference type="EMBL" id="JBICZW010000021">
    <property type="protein sequence ID" value="MFG3192562.1"/>
    <property type="molecule type" value="Genomic_DNA"/>
</dbReference>
<evidence type="ECO:0000256" key="1">
    <source>
        <dbReference type="SAM" id="SignalP"/>
    </source>
</evidence>
<feature type="chain" id="PRO_5046755692" evidence="1">
    <location>
        <begin position="34"/>
        <end position="623"/>
    </location>
</feature>
<feature type="non-terminal residue" evidence="2">
    <location>
        <position position="623"/>
    </location>
</feature>
<keyword evidence="3" id="KW-1185">Reference proteome</keyword>
<sequence length="623" mass="65812">MSGFATRRGVSAAITTVLAVTLGAGVLTAPAGAAPLTGAAVAEAGAQAAPLAYPANGLWFSASGKTGFLTRGPVNGTYQFQWNRYADGSVTTIDAVSADSTGTDVIMTGKGQYPRTSLVLQLRDMAPGGGTVTMDLRPLNATYVKAVSRDTILAEVKKADGSVELHLVTSTGGTLTQRKVEGVPADAHRISAAPARDGSALVTFGLTGTSGSRYRAAVVDLAAAKVVSTHDGSPFFVNRYDDQHEYSAISATHLAWVSSEKEIVTVDRATGVRSSFDPQGAEGMYLATGLMGSWLTYGNPAHLEGDGFGETNPVLPYTAKSLTTGETVKLLDYVATAWTGPDGTMLVRGGTVEHGDGLFRISLGADGRPAVEPVASTGKPVQIRYLGQRFPDRFDLTSPAPLKWELSRSNADVDVRITHRATGKSFSKTLNLYTESAGSPHLFGDSTFGLTWSQIAAESPMGKDAETGVYDWSFTARPQNGVGPDAKASGTFTAGRHLSTQHDLDQDAEPDLLARDAAGVLWWVHTGYDDAKKTLVRDYSPTKIGPSWQIYDRIETIGGIGGGPTDFVARDRSGVLWLYDVTRTYKTRISARKQVGGGWNTYTQLTGGGDLDGDGRPDLVAVD</sequence>
<proteinExistence type="predicted"/>